<sequence length="803" mass="88496">MRSKPASSMQKTYDECYLICSTAVFFEGQNNETEALRSWKSALDQIYYHNAYKLPSNYVARSETEKALFDSLKQLELQCRERVDLLEALNQSRKEAEKESKSESRRRPADKGKGTGASQQPTASGWLGDDSIPPMQYHDLPNASPALPSRPPMPPRPSSGVGSRDRLSSLPNNSTTSLGPPPLLPVPSKQVSRSPSPDTGRKAMRTTLRSGNKGFRSSRPSAQPRRQAPMKAAGLAWDTHPRNSQPAPAPDSDPTIEARLSATAARRSLDASSPDSRTNSMVRMPDPADYIPSSHWREPSEPEQEAFMNTSMSSLQLKPSNPAEDEDMPPPPPPHAGAPSPTAAKTRTRSPPRLTKPPEITYRREYPNQTGSKLAPSVANQLREKAVSPRPASTISRKPVNSQAASPFQEKPKRRDQTTDNTDSEPEPAKKGSNQTSRRPQTNRKESSSNSKPITPPLTSTDNSSADENDADDSLESAFEKRAKHILKHLPRGIDAAAAASILNEVVVRGDEVHWDDVAGLELAKTALKEAVVYPFLRPDLFLGLREPARGMLLFGPPGTGKTMLARAVATESRSTFFSISASSLTSKWHGDSEKLVRALFGLAKIMSPSIIFVDEIDSLLSKRGEGSEHEASRRSKTEFLIQWSDLQRAAAGKEKEGEKTEGDPTRVLVLAATNCPWDIDDAARRRFVRRQYIPLPEYQTREKQLRTLLGHQKHELNEQDVDRLVEATEGYSGSDITALAKDAAMGPLRNLGEALLYTPRDQIRPIHMGDFASSLDNIRPSVSKKGLEQFEAWAREFGERGG</sequence>
<evidence type="ECO:0000259" key="5">
    <source>
        <dbReference type="SMART" id="SM00382"/>
    </source>
</evidence>
<dbReference type="HOGENOM" id="CLU_000688_15_1_1"/>
<feature type="domain" description="AAA+ ATPase" evidence="5">
    <location>
        <begin position="548"/>
        <end position="698"/>
    </location>
</feature>
<dbReference type="Proteomes" id="UP000030752">
    <property type="component" value="Unassembled WGS sequence"/>
</dbReference>
<feature type="compositionally biased region" description="Basic and acidic residues" evidence="4">
    <location>
        <begin position="92"/>
        <end position="113"/>
    </location>
</feature>
<gene>
    <name evidence="6" type="ORF">HMPREF1541_02256</name>
</gene>
<dbReference type="InterPro" id="IPR027417">
    <property type="entry name" value="P-loop_NTPase"/>
</dbReference>
<keyword evidence="3" id="KW-0067">ATP-binding</keyword>
<dbReference type="InterPro" id="IPR003593">
    <property type="entry name" value="AAA+_ATPase"/>
</dbReference>
<dbReference type="Pfam" id="PF09336">
    <property type="entry name" value="Vps4_C"/>
    <property type="match status" value="1"/>
</dbReference>
<feature type="compositionally biased region" description="Pro residues" evidence="4">
    <location>
        <begin position="148"/>
        <end position="157"/>
    </location>
</feature>
<dbReference type="EMBL" id="KB822718">
    <property type="protein sequence ID" value="ETN43098.1"/>
    <property type="molecule type" value="Genomic_DNA"/>
</dbReference>
<feature type="compositionally biased region" description="Acidic residues" evidence="4">
    <location>
        <begin position="465"/>
        <end position="474"/>
    </location>
</feature>
<evidence type="ECO:0000256" key="2">
    <source>
        <dbReference type="ARBA" id="ARBA00022741"/>
    </source>
</evidence>
<dbReference type="STRING" id="1220924.W2S4X8"/>
<dbReference type="CDD" id="cd19509">
    <property type="entry name" value="RecA-like_VPS4-like"/>
    <property type="match status" value="1"/>
</dbReference>
<organism evidence="6 7">
    <name type="scientific">Cyphellophora europaea (strain CBS 101466)</name>
    <name type="common">Phialophora europaea</name>
    <dbReference type="NCBI Taxonomy" id="1220924"/>
    <lineage>
        <taxon>Eukaryota</taxon>
        <taxon>Fungi</taxon>
        <taxon>Dikarya</taxon>
        <taxon>Ascomycota</taxon>
        <taxon>Pezizomycotina</taxon>
        <taxon>Eurotiomycetes</taxon>
        <taxon>Chaetothyriomycetidae</taxon>
        <taxon>Chaetothyriales</taxon>
        <taxon>Cyphellophoraceae</taxon>
        <taxon>Cyphellophora</taxon>
    </lineage>
</organism>
<dbReference type="InParanoid" id="W2S4X8"/>
<feature type="compositionally biased region" description="Low complexity" evidence="4">
    <location>
        <begin position="217"/>
        <end position="229"/>
    </location>
</feature>
<dbReference type="Pfam" id="PF17862">
    <property type="entry name" value="AAA_lid_3"/>
    <property type="match status" value="1"/>
</dbReference>
<dbReference type="RefSeq" id="XP_008714834.1">
    <property type="nucleotide sequence ID" value="XM_008716612.1"/>
</dbReference>
<dbReference type="eggNOG" id="KOG0740">
    <property type="taxonomic scope" value="Eukaryota"/>
</dbReference>
<dbReference type="Pfam" id="PF00004">
    <property type="entry name" value="AAA"/>
    <property type="match status" value="1"/>
</dbReference>
<dbReference type="PANTHER" id="PTHR23074:SF17">
    <property type="entry name" value="FIDGETIN-LIKE PROTEIN 1"/>
    <property type="match status" value="1"/>
</dbReference>
<feature type="compositionally biased region" description="Polar residues" evidence="4">
    <location>
        <begin position="391"/>
        <end position="406"/>
    </location>
</feature>
<dbReference type="PROSITE" id="PS00674">
    <property type="entry name" value="AAA"/>
    <property type="match status" value="1"/>
</dbReference>
<dbReference type="FunFam" id="3.40.50.300:FF:000093">
    <property type="entry name" value="Fidgetin-like 1"/>
    <property type="match status" value="1"/>
</dbReference>
<dbReference type="OrthoDB" id="10251136at2759"/>
<feature type="compositionally biased region" description="Low complexity" evidence="4">
    <location>
        <begin position="258"/>
        <end position="273"/>
    </location>
</feature>
<dbReference type="VEuPathDB" id="FungiDB:HMPREF1541_02256"/>
<dbReference type="FunFam" id="1.10.8.60:FF:000022">
    <property type="entry name" value="Fidgetin like 1"/>
    <property type="match status" value="1"/>
</dbReference>
<keyword evidence="2" id="KW-0547">Nucleotide-binding</keyword>
<dbReference type="InterPro" id="IPR041569">
    <property type="entry name" value="AAA_lid_3"/>
</dbReference>
<dbReference type="GeneID" id="19969595"/>
<dbReference type="Gene3D" id="1.10.8.60">
    <property type="match status" value="1"/>
</dbReference>
<feature type="compositionally biased region" description="Polar residues" evidence="4">
    <location>
        <begin position="307"/>
        <end position="319"/>
    </location>
</feature>
<dbReference type="InterPro" id="IPR015415">
    <property type="entry name" value="Spast_Vps4_C"/>
</dbReference>
<accession>W2S4X8</accession>
<dbReference type="InterPro" id="IPR003960">
    <property type="entry name" value="ATPase_AAA_CS"/>
</dbReference>
<evidence type="ECO:0000256" key="3">
    <source>
        <dbReference type="ARBA" id="ARBA00022840"/>
    </source>
</evidence>
<name>W2S4X8_CYPE1</name>
<dbReference type="SUPFAM" id="SSF52540">
    <property type="entry name" value="P-loop containing nucleoside triphosphate hydrolases"/>
    <property type="match status" value="1"/>
</dbReference>
<dbReference type="InterPro" id="IPR003959">
    <property type="entry name" value="ATPase_AAA_core"/>
</dbReference>
<dbReference type="SMART" id="SM00382">
    <property type="entry name" value="AAA"/>
    <property type="match status" value="1"/>
</dbReference>
<evidence type="ECO:0000313" key="6">
    <source>
        <dbReference type="EMBL" id="ETN43098.1"/>
    </source>
</evidence>
<reference evidence="6 7" key="1">
    <citation type="submission" date="2013-03" db="EMBL/GenBank/DDBJ databases">
        <title>The Genome Sequence of Phialophora europaea CBS 101466.</title>
        <authorList>
            <consortium name="The Broad Institute Genomics Platform"/>
            <person name="Cuomo C."/>
            <person name="de Hoog S."/>
            <person name="Gorbushina A."/>
            <person name="Walker B."/>
            <person name="Young S.K."/>
            <person name="Zeng Q."/>
            <person name="Gargeya S."/>
            <person name="Fitzgerald M."/>
            <person name="Haas B."/>
            <person name="Abouelleil A."/>
            <person name="Allen A.W."/>
            <person name="Alvarado L."/>
            <person name="Arachchi H.M."/>
            <person name="Berlin A.M."/>
            <person name="Chapman S.B."/>
            <person name="Gainer-Dewar J."/>
            <person name="Goldberg J."/>
            <person name="Griggs A."/>
            <person name="Gujja S."/>
            <person name="Hansen M."/>
            <person name="Howarth C."/>
            <person name="Imamovic A."/>
            <person name="Ireland A."/>
            <person name="Larimer J."/>
            <person name="McCowan C."/>
            <person name="Murphy C."/>
            <person name="Pearson M."/>
            <person name="Poon T.W."/>
            <person name="Priest M."/>
            <person name="Roberts A."/>
            <person name="Saif S."/>
            <person name="Shea T."/>
            <person name="Sisk P."/>
            <person name="Sykes S."/>
            <person name="Wortman J."/>
            <person name="Nusbaum C."/>
            <person name="Birren B."/>
        </authorList>
    </citation>
    <scope>NUCLEOTIDE SEQUENCE [LARGE SCALE GENOMIC DNA]</scope>
    <source>
        <strain evidence="6 7">CBS 101466</strain>
    </source>
</reference>
<feature type="compositionally biased region" description="Low complexity" evidence="4">
    <location>
        <begin position="168"/>
        <end position="178"/>
    </location>
</feature>
<feature type="region of interest" description="Disordered" evidence="4">
    <location>
        <begin position="92"/>
        <end position="474"/>
    </location>
</feature>
<evidence type="ECO:0000313" key="7">
    <source>
        <dbReference type="Proteomes" id="UP000030752"/>
    </source>
</evidence>
<comment type="similarity">
    <text evidence="1">Belongs to the AAA ATPase family.</text>
</comment>
<dbReference type="GO" id="GO:0005524">
    <property type="term" value="F:ATP binding"/>
    <property type="evidence" value="ECO:0007669"/>
    <property type="project" value="UniProtKB-KW"/>
</dbReference>
<proteinExistence type="inferred from homology"/>
<dbReference type="GO" id="GO:0016887">
    <property type="term" value="F:ATP hydrolysis activity"/>
    <property type="evidence" value="ECO:0007669"/>
    <property type="project" value="InterPro"/>
</dbReference>
<keyword evidence="7" id="KW-1185">Reference proteome</keyword>
<evidence type="ECO:0000256" key="4">
    <source>
        <dbReference type="SAM" id="MobiDB-lite"/>
    </source>
</evidence>
<protein>
    <recommendedName>
        <fullName evidence="5">AAA+ ATPase domain-containing protein</fullName>
    </recommendedName>
</protein>
<dbReference type="PANTHER" id="PTHR23074">
    <property type="entry name" value="AAA DOMAIN-CONTAINING"/>
    <property type="match status" value="1"/>
</dbReference>
<dbReference type="Gene3D" id="3.40.50.300">
    <property type="entry name" value="P-loop containing nucleotide triphosphate hydrolases"/>
    <property type="match status" value="1"/>
</dbReference>
<dbReference type="AlphaFoldDB" id="W2S4X8"/>
<evidence type="ECO:0000256" key="1">
    <source>
        <dbReference type="ARBA" id="ARBA00006914"/>
    </source>
</evidence>
<dbReference type="InterPro" id="IPR050304">
    <property type="entry name" value="MT-severing_AAA_ATPase"/>
</dbReference>